<name>A0AAV9XEF6_9PEZI</name>
<sequence>MMKPIFLISIAALLLSKCTLALPTSMPISEQPELFKRTSCQLGKALISDGGDAACSASPETFMVDIATQIPSVSATEDEIRIYLENPSVLFESNSVRLDMP</sequence>
<feature type="chain" id="PRO_5043799281" evidence="1">
    <location>
        <begin position="22"/>
        <end position="101"/>
    </location>
</feature>
<organism evidence="2 3">
    <name type="scientific">Orbilia ellipsospora</name>
    <dbReference type="NCBI Taxonomy" id="2528407"/>
    <lineage>
        <taxon>Eukaryota</taxon>
        <taxon>Fungi</taxon>
        <taxon>Dikarya</taxon>
        <taxon>Ascomycota</taxon>
        <taxon>Pezizomycotina</taxon>
        <taxon>Orbiliomycetes</taxon>
        <taxon>Orbiliales</taxon>
        <taxon>Orbiliaceae</taxon>
        <taxon>Orbilia</taxon>
    </lineage>
</organism>
<keyword evidence="3" id="KW-1185">Reference proteome</keyword>
<evidence type="ECO:0000313" key="3">
    <source>
        <dbReference type="Proteomes" id="UP001365542"/>
    </source>
</evidence>
<reference evidence="2 3" key="1">
    <citation type="submission" date="2019-10" db="EMBL/GenBank/DDBJ databases">
        <authorList>
            <person name="Palmer J.M."/>
        </authorList>
    </citation>
    <scope>NUCLEOTIDE SEQUENCE [LARGE SCALE GENOMIC DNA]</scope>
    <source>
        <strain evidence="2 3">TWF694</strain>
    </source>
</reference>
<dbReference type="EMBL" id="JAVHJO010000005">
    <property type="protein sequence ID" value="KAK6540488.1"/>
    <property type="molecule type" value="Genomic_DNA"/>
</dbReference>
<dbReference type="AlphaFoldDB" id="A0AAV9XEF6"/>
<protein>
    <submittedName>
        <fullName evidence="2">Uncharacterized protein</fullName>
    </submittedName>
</protein>
<dbReference type="Proteomes" id="UP001365542">
    <property type="component" value="Unassembled WGS sequence"/>
</dbReference>
<keyword evidence="1" id="KW-0732">Signal</keyword>
<proteinExistence type="predicted"/>
<evidence type="ECO:0000256" key="1">
    <source>
        <dbReference type="SAM" id="SignalP"/>
    </source>
</evidence>
<comment type="caution">
    <text evidence="2">The sequence shown here is derived from an EMBL/GenBank/DDBJ whole genome shotgun (WGS) entry which is preliminary data.</text>
</comment>
<evidence type="ECO:0000313" key="2">
    <source>
        <dbReference type="EMBL" id="KAK6540488.1"/>
    </source>
</evidence>
<feature type="signal peptide" evidence="1">
    <location>
        <begin position="1"/>
        <end position="21"/>
    </location>
</feature>
<gene>
    <name evidence="2" type="ORF">TWF694_009278</name>
</gene>
<accession>A0AAV9XEF6</accession>